<protein>
    <submittedName>
        <fullName evidence="2">Uncharacterized protein</fullName>
    </submittedName>
</protein>
<evidence type="ECO:0000256" key="1">
    <source>
        <dbReference type="SAM" id="MobiDB-lite"/>
    </source>
</evidence>
<feature type="compositionally biased region" description="Gly residues" evidence="1">
    <location>
        <begin position="85"/>
        <end position="94"/>
    </location>
</feature>
<proteinExistence type="predicted"/>
<reference evidence="2" key="1">
    <citation type="journal article" date="2011" name="PLoS ONE">
        <title>Ralstonia syzygii, the Blood Disease Bacterium and some Asian R. solanacearum strains form a single genomic species despite divergent lifestyles.</title>
        <authorList>
            <person name="Remenant B."/>
            <person name="de Cambiaire J.C."/>
            <person name="Cellier G."/>
            <person name="Jacobs J.M."/>
            <person name="Mangenot S."/>
            <person name="Barbe V."/>
            <person name="Lajus A."/>
            <person name="Vallenet D."/>
            <person name="Medigue C."/>
            <person name="Fegan M."/>
            <person name="Allen C."/>
            <person name="Prior P."/>
        </authorList>
    </citation>
    <scope>NUCLEOTIDE SEQUENCE</scope>
    <source>
        <strain evidence="2">R24</strain>
    </source>
</reference>
<name>G3AA33_9RALS</name>
<gene>
    <name evidence="2" type="ORF">RALSY_mp10708</name>
</gene>
<dbReference type="AlphaFoldDB" id="G3AA33"/>
<feature type="region of interest" description="Disordered" evidence="1">
    <location>
        <begin position="56"/>
        <end position="94"/>
    </location>
</feature>
<dbReference type="EMBL" id="FR854090">
    <property type="protein sequence ID" value="CCA88167.1"/>
    <property type="molecule type" value="Genomic_DNA"/>
</dbReference>
<reference evidence="2" key="2">
    <citation type="submission" date="2011-04" db="EMBL/GenBank/DDBJ databases">
        <authorList>
            <person name="Genoscope - CEA"/>
        </authorList>
    </citation>
    <scope>NUCLEOTIDE SEQUENCE</scope>
    <source>
        <strain evidence="2">R24</strain>
    </source>
</reference>
<dbReference type="InterPro" id="IPR038314">
    <property type="entry name" value="T6SS_sf"/>
</dbReference>
<sequence length="94" mass="9607">MPCHAQGNAGTSPQAATRTYAQNDKDMVLAACVANAYRNDKDATADGQQRERVAGLDRLRHGKEPGCGPVAGGPLSGAELRQSAGRGGSQGTAL</sequence>
<organism evidence="2">
    <name type="scientific">Ralstonia syzygii R24</name>
    <dbReference type="NCBI Taxonomy" id="907261"/>
    <lineage>
        <taxon>Bacteria</taxon>
        <taxon>Pseudomonadati</taxon>
        <taxon>Pseudomonadota</taxon>
        <taxon>Betaproteobacteria</taxon>
        <taxon>Burkholderiales</taxon>
        <taxon>Burkholderiaceae</taxon>
        <taxon>Ralstonia</taxon>
        <taxon>Ralstonia solanacearum species complex</taxon>
    </lineage>
</organism>
<evidence type="ECO:0000313" key="2">
    <source>
        <dbReference type="EMBL" id="CCA88167.1"/>
    </source>
</evidence>
<dbReference type="Gene3D" id="1.20.120.1620">
    <property type="match status" value="1"/>
</dbReference>
<accession>G3AA33</accession>